<name>A0A2W6MWQ2_9HELI</name>
<keyword evidence="3" id="KW-1185">Reference proteome</keyword>
<gene>
    <name evidence="2" type="ORF">B6S12_07970</name>
</gene>
<dbReference type="SUPFAM" id="SSF53067">
    <property type="entry name" value="Actin-like ATPase domain"/>
    <property type="match status" value="2"/>
</dbReference>
<dbReference type="InterPro" id="IPR050273">
    <property type="entry name" value="GppA/Ppx_hydrolase"/>
</dbReference>
<dbReference type="PANTHER" id="PTHR30005">
    <property type="entry name" value="EXOPOLYPHOSPHATASE"/>
    <property type="match status" value="1"/>
</dbReference>
<dbReference type="PANTHER" id="PTHR30005:SF0">
    <property type="entry name" value="RETROGRADE REGULATION PROTEIN 2"/>
    <property type="match status" value="1"/>
</dbReference>
<dbReference type="Proteomes" id="UP000249746">
    <property type="component" value="Unassembled WGS sequence"/>
</dbReference>
<evidence type="ECO:0000313" key="3">
    <source>
        <dbReference type="Proteomes" id="UP000249746"/>
    </source>
</evidence>
<reference evidence="2 3" key="1">
    <citation type="submission" date="2017-03" db="EMBL/GenBank/DDBJ databases">
        <title>Genomic and clinical evidence uncovers the enterohepatic species Helicobacter valdiviensis as a potential human intestinal pathogen.</title>
        <authorList>
            <person name="Fresia P."/>
            <person name="Jara R."/>
            <person name="Sierra R."/>
            <person name="Ferres I."/>
            <person name="Greif G."/>
            <person name="Iraola G."/>
            <person name="Collado L."/>
        </authorList>
    </citation>
    <scope>NUCLEOTIDE SEQUENCE [LARGE SCALE GENOMIC DNA]</scope>
    <source>
        <strain evidence="2 3">WBE14</strain>
    </source>
</reference>
<comment type="caution">
    <text evidence="2">The sequence shown here is derived from an EMBL/GenBank/DDBJ whole genome shotgun (WGS) entry which is preliminary data.</text>
</comment>
<dbReference type="RefSeq" id="WP_111230278.1">
    <property type="nucleotide sequence ID" value="NZ_NBIU01000025.1"/>
</dbReference>
<dbReference type="OrthoDB" id="9793035at2"/>
<protein>
    <submittedName>
        <fullName evidence="2">Phosphatase</fullName>
    </submittedName>
</protein>
<accession>A0A2W6MWQ2</accession>
<proteinExistence type="predicted"/>
<dbReference type="EMBL" id="NBIU01000025">
    <property type="protein sequence ID" value="PZT47658.1"/>
    <property type="molecule type" value="Genomic_DNA"/>
</dbReference>
<dbReference type="Pfam" id="PF02541">
    <property type="entry name" value="Ppx-GppA"/>
    <property type="match status" value="1"/>
</dbReference>
<evidence type="ECO:0000259" key="1">
    <source>
        <dbReference type="Pfam" id="PF02541"/>
    </source>
</evidence>
<dbReference type="CDD" id="cd24054">
    <property type="entry name" value="ASKHA_NBD_AaPPX-GppA_MtPPX2-like"/>
    <property type="match status" value="1"/>
</dbReference>
<dbReference type="AlphaFoldDB" id="A0A2W6MWQ2"/>
<dbReference type="InterPro" id="IPR043129">
    <property type="entry name" value="ATPase_NBD"/>
</dbReference>
<feature type="domain" description="Ppx/GppA phosphatase N-terminal" evidence="1">
    <location>
        <begin position="31"/>
        <end position="302"/>
    </location>
</feature>
<dbReference type="Gene3D" id="3.30.420.150">
    <property type="entry name" value="Exopolyphosphatase. Domain 2"/>
    <property type="match status" value="1"/>
</dbReference>
<evidence type="ECO:0000313" key="2">
    <source>
        <dbReference type="EMBL" id="PZT47658.1"/>
    </source>
</evidence>
<dbReference type="InterPro" id="IPR003695">
    <property type="entry name" value="Ppx_GppA_N"/>
</dbReference>
<dbReference type="Gene3D" id="3.30.420.40">
    <property type="match status" value="1"/>
</dbReference>
<organism evidence="2 3">
    <name type="scientific">Helicobacter valdiviensis</name>
    <dbReference type="NCBI Taxonomy" id="1458358"/>
    <lineage>
        <taxon>Bacteria</taxon>
        <taxon>Pseudomonadati</taxon>
        <taxon>Campylobacterota</taxon>
        <taxon>Epsilonproteobacteria</taxon>
        <taxon>Campylobacterales</taxon>
        <taxon>Helicobacteraceae</taxon>
        <taxon>Helicobacter</taxon>
    </lineage>
</organism>
<sequence>MEYIGIDLGSNSLRAVRMDKDLKSKGEYECTIRISEELQSKGIIGERAINRLLEALYELKRVLKITQEDRIFAITTEAMRKARNKEEVLKLCLKKCGISFKIISGEEEARLTALAPKRALKEISKKNKEFQKDCYVVVDMGGASSEFIFCKNQEIFAKSFKIGIVTAKDRYQNLQGLLENKQEILKPIVEFVKKAKKEGFNAEFLIANSGIPTSIYAFKVGLENYHKIKYEGAKLTQEDFLEQLAKFLSLSLLQKIELVGKYRADVIDIGVYLFLFFMEALGFSEVLVMDEGLREGVVIDALEAIS</sequence>